<accession>A0A6J5C3G8</accession>
<evidence type="ECO:0000313" key="2">
    <source>
        <dbReference type="EMBL" id="CAB3723964.1"/>
    </source>
</evidence>
<protein>
    <submittedName>
        <fullName evidence="2">Uncharacterized protein</fullName>
    </submittedName>
</protein>
<feature type="region of interest" description="Disordered" evidence="1">
    <location>
        <begin position="16"/>
        <end position="35"/>
    </location>
</feature>
<name>A0A6J5C3G8_9BURK</name>
<dbReference type="AlphaFoldDB" id="A0A6J5C3G8"/>
<evidence type="ECO:0000256" key="1">
    <source>
        <dbReference type="SAM" id="MobiDB-lite"/>
    </source>
</evidence>
<dbReference type="EMBL" id="CADIJZ010000022">
    <property type="protein sequence ID" value="CAB3723964.1"/>
    <property type="molecule type" value="Genomic_DNA"/>
</dbReference>
<evidence type="ECO:0000313" key="3">
    <source>
        <dbReference type="Proteomes" id="UP000494205"/>
    </source>
</evidence>
<reference evidence="2 3" key="1">
    <citation type="submission" date="2020-04" db="EMBL/GenBank/DDBJ databases">
        <authorList>
            <person name="De Canck E."/>
        </authorList>
    </citation>
    <scope>NUCLEOTIDE SEQUENCE [LARGE SCALE GENOMIC DNA]</scope>
    <source>
        <strain evidence="2 3">LMG 27174</strain>
    </source>
</reference>
<sequence>MKHSYIGAKWVPGSEAHRDINPSDTSSNRRRVFVC</sequence>
<proteinExistence type="predicted"/>
<organism evidence="2 3">
    <name type="scientific">Paraburkholderia rhynchosiae</name>
    <dbReference type="NCBI Taxonomy" id="487049"/>
    <lineage>
        <taxon>Bacteria</taxon>
        <taxon>Pseudomonadati</taxon>
        <taxon>Pseudomonadota</taxon>
        <taxon>Betaproteobacteria</taxon>
        <taxon>Burkholderiales</taxon>
        <taxon>Burkholderiaceae</taxon>
        <taxon>Paraburkholderia</taxon>
    </lineage>
</organism>
<dbReference type="Proteomes" id="UP000494205">
    <property type="component" value="Unassembled WGS sequence"/>
</dbReference>
<gene>
    <name evidence="2" type="ORF">LMG27174_05196</name>
</gene>